<protein>
    <submittedName>
        <fullName evidence="2">Uncharacterized protein</fullName>
    </submittedName>
</protein>
<dbReference type="EMBL" id="CAJGYM010000009">
    <property type="protein sequence ID" value="CAD6189002.1"/>
    <property type="molecule type" value="Genomic_DNA"/>
</dbReference>
<dbReference type="AlphaFoldDB" id="A0A8S1H0W6"/>
<accession>A0A8S1H0W6</accession>
<evidence type="ECO:0000313" key="2">
    <source>
        <dbReference type="EMBL" id="CAD6189002.1"/>
    </source>
</evidence>
<feature type="region of interest" description="Disordered" evidence="1">
    <location>
        <begin position="35"/>
        <end position="71"/>
    </location>
</feature>
<dbReference type="Proteomes" id="UP000835052">
    <property type="component" value="Unassembled WGS sequence"/>
</dbReference>
<evidence type="ECO:0000256" key="1">
    <source>
        <dbReference type="SAM" id="MobiDB-lite"/>
    </source>
</evidence>
<feature type="compositionally biased region" description="Basic residues" evidence="1">
    <location>
        <begin position="41"/>
        <end position="51"/>
    </location>
</feature>
<keyword evidence="3" id="KW-1185">Reference proteome</keyword>
<proteinExistence type="predicted"/>
<evidence type="ECO:0000313" key="3">
    <source>
        <dbReference type="Proteomes" id="UP000835052"/>
    </source>
</evidence>
<organism evidence="2 3">
    <name type="scientific">Caenorhabditis auriculariae</name>
    <dbReference type="NCBI Taxonomy" id="2777116"/>
    <lineage>
        <taxon>Eukaryota</taxon>
        <taxon>Metazoa</taxon>
        <taxon>Ecdysozoa</taxon>
        <taxon>Nematoda</taxon>
        <taxon>Chromadorea</taxon>
        <taxon>Rhabditida</taxon>
        <taxon>Rhabditina</taxon>
        <taxon>Rhabditomorpha</taxon>
        <taxon>Rhabditoidea</taxon>
        <taxon>Rhabditidae</taxon>
        <taxon>Peloderinae</taxon>
        <taxon>Caenorhabditis</taxon>
    </lineage>
</organism>
<name>A0A8S1H0W6_9PELO</name>
<reference evidence="2" key="1">
    <citation type="submission" date="2020-10" db="EMBL/GenBank/DDBJ databases">
        <authorList>
            <person name="Kikuchi T."/>
        </authorList>
    </citation>
    <scope>NUCLEOTIDE SEQUENCE</scope>
    <source>
        <strain evidence="2">NKZ352</strain>
    </source>
</reference>
<comment type="caution">
    <text evidence="2">The sequence shown here is derived from an EMBL/GenBank/DDBJ whole genome shotgun (WGS) entry which is preliminary data.</text>
</comment>
<feature type="region of interest" description="Disordered" evidence="1">
    <location>
        <begin position="253"/>
        <end position="285"/>
    </location>
</feature>
<gene>
    <name evidence="2" type="ORF">CAUJ_LOCUS4921</name>
</gene>
<sequence length="317" mass="36123">MPKSKIVRYVPQGERVMKYERCLENVRRDLKKRKLLDSLPKTRRSRTSLHRKSLEPQPLPSREYVPPLQDDDNIERRACQYEDFKSFRGTVPSSVRYVQVDDNVDKKDYEYEDFKFSQTVSSSGGKVEQRASKVVFDSDRAMSQYPDYVELQATEEDSELSVAAYEDFLRALKSMRVSTRKEGRPSDRGLQGLANVFEDVPTGFSPESYLERTLRQIKPQIGKKNYALFSQPLEDLVSSGVPLSEHAGLGSLAPAVSSDKQPQRAKNGPNEDPFSEIDPGCQRKDYSRLLNEADLDSVEFVSKHKAPSVAQDKKSKQ</sequence>